<reference evidence="1" key="1">
    <citation type="journal article" date="2021" name="Proc. Natl. Acad. Sci. U.S.A.">
        <title>A Catalog of Tens of Thousands of Viruses from Human Metagenomes Reveals Hidden Associations with Chronic Diseases.</title>
        <authorList>
            <person name="Tisza M.J."/>
            <person name="Buck C.B."/>
        </authorList>
    </citation>
    <scope>NUCLEOTIDE SEQUENCE</scope>
    <source>
        <strain evidence="1">CtjVy23</strain>
    </source>
</reference>
<evidence type="ECO:0008006" key="2">
    <source>
        <dbReference type="Google" id="ProtNLM"/>
    </source>
</evidence>
<name>A0A8S5UEC8_9CAUD</name>
<dbReference type="EMBL" id="BK016074">
    <property type="protein sequence ID" value="DAF92837.1"/>
    <property type="molecule type" value="Genomic_DNA"/>
</dbReference>
<accession>A0A8S5UEC8</accession>
<evidence type="ECO:0000313" key="1">
    <source>
        <dbReference type="EMBL" id="DAF92837.1"/>
    </source>
</evidence>
<protein>
    <recommendedName>
        <fullName evidence="2">Tail fiber protein</fullName>
    </recommendedName>
</protein>
<proteinExistence type="predicted"/>
<sequence>MIEPLNGIKLSFAIPTVFGDELSFSEFLGKVQEKLNEVIAEQNTLGETVKDLSSIVSQNKTETDAKISNIEVTITANKQDADGKITALTATVAANKQDADEKLSALQTKTTPRSLFFRTGVNGFILFSKNEDELYTGLTFTTDSKDIPHFVTLGIYNISFSSAGAPKSYTPVKVSTFTAEIVTPTDEKVPNILSGMLIVNPNKAQKLYLDEVEVGKFMTFDGGITLSTAVQANASTIKDETVWVLEISARDGIFYLKTLIKPTETSINSYKLHFGAAKDAILTVYGNKMSIGADPNTNIKRVDIYSTNDTNISIISTASNNVGQISVSGETPIISFPVSGISGSSLALVPEFEISMTQIYGI</sequence>
<organism evidence="1">
    <name type="scientific">Podoviridae sp. ctjVy23</name>
    <dbReference type="NCBI Taxonomy" id="2825271"/>
    <lineage>
        <taxon>Viruses</taxon>
        <taxon>Duplodnaviria</taxon>
        <taxon>Heunggongvirae</taxon>
        <taxon>Uroviricota</taxon>
        <taxon>Caudoviricetes</taxon>
    </lineage>
</organism>